<dbReference type="RefSeq" id="WP_110018412.1">
    <property type="nucleotide sequence ID" value="NZ_QGTJ01000005.1"/>
</dbReference>
<reference evidence="1 2" key="1">
    <citation type="submission" date="2018-05" db="EMBL/GenBank/DDBJ databases">
        <title>Genomic Encyclopedia of Type Strains, Phase IV (KMG-IV): sequencing the most valuable type-strain genomes for metagenomic binning, comparative biology and taxonomic classification.</title>
        <authorList>
            <person name="Goeker M."/>
        </authorList>
    </citation>
    <scope>NUCLEOTIDE SEQUENCE [LARGE SCALE GENOMIC DNA]</scope>
    <source>
        <strain evidence="1 2">DSM 23606</strain>
    </source>
</reference>
<evidence type="ECO:0000313" key="1">
    <source>
        <dbReference type="EMBL" id="PWV61622.1"/>
    </source>
</evidence>
<protein>
    <recommendedName>
        <fullName evidence="3">Thioredoxin-like protein</fullName>
    </recommendedName>
</protein>
<keyword evidence="2" id="KW-1185">Reference proteome</keyword>
<dbReference type="AlphaFoldDB" id="A0A317MUJ6"/>
<dbReference type="Gene3D" id="3.40.30.10">
    <property type="entry name" value="Glutaredoxin"/>
    <property type="match status" value="1"/>
</dbReference>
<accession>A0A317MUJ6</accession>
<dbReference type="Proteomes" id="UP000246569">
    <property type="component" value="Unassembled WGS sequence"/>
</dbReference>
<evidence type="ECO:0000313" key="2">
    <source>
        <dbReference type="Proteomes" id="UP000246569"/>
    </source>
</evidence>
<organism evidence="1 2">
    <name type="scientific">Plasticicumulans acidivorans</name>
    <dbReference type="NCBI Taxonomy" id="886464"/>
    <lineage>
        <taxon>Bacteria</taxon>
        <taxon>Pseudomonadati</taxon>
        <taxon>Pseudomonadota</taxon>
        <taxon>Gammaproteobacteria</taxon>
        <taxon>Candidatus Competibacteraceae</taxon>
        <taxon>Plasticicumulans</taxon>
    </lineage>
</organism>
<evidence type="ECO:0008006" key="3">
    <source>
        <dbReference type="Google" id="ProtNLM"/>
    </source>
</evidence>
<comment type="caution">
    <text evidence="1">The sequence shown here is derived from an EMBL/GenBank/DDBJ whole genome shotgun (WGS) entry which is preliminary data.</text>
</comment>
<gene>
    <name evidence="1" type="ORF">C7443_10550</name>
</gene>
<sequence length="149" mass="15697">MPRKPILQLLIVAALVWLGLRGQSPGPGADAIAAAVPVAAREIAVLYLGARDCPYCRAWEAQQRPAFMDSALAQRVRLLESVRASFREPARAADLPTGLALDTAALPRPTPAFVLLVDGQAVATVIGGNGWSERLLPALERVTGVAGPQ</sequence>
<proteinExistence type="predicted"/>
<name>A0A317MUJ6_9GAMM</name>
<dbReference type="EMBL" id="QGTJ01000005">
    <property type="protein sequence ID" value="PWV61622.1"/>
    <property type="molecule type" value="Genomic_DNA"/>
</dbReference>